<evidence type="ECO:0000256" key="3">
    <source>
        <dbReference type="ARBA" id="ARBA00023163"/>
    </source>
</evidence>
<dbReference type="RefSeq" id="WP_204831998.1">
    <property type="nucleotide sequence ID" value="NZ_DYWQ01000090.1"/>
</dbReference>
<reference evidence="6" key="1">
    <citation type="journal article" date="2021" name="PeerJ">
        <title>Extensive microbial diversity within the chicken gut microbiome revealed by metagenomics and culture.</title>
        <authorList>
            <person name="Gilroy R."/>
            <person name="Ravi A."/>
            <person name="Getino M."/>
            <person name="Pursley I."/>
            <person name="Horton D.L."/>
            <person name="Alikhan N.F."/>
            <person name="Baker D."/>
            <person name="Gharbi K."/>
            <person name="Hall N."/>
            <person name="Watson M."/>
            <person name="Adriaenssens E.M."/>
            <person name="Foster-Nyarko E."/>
            <person name="Jarju S."/>
            <person name="Secka A."/>
            <person name="Antonio M."/>
            <person name="Oren A."/>
            <person name="Chaudhuri R.R."/>
            <person name="La Ragione R."/>
            <person name="Hildebrand F."/>
            <person name="Pallen M.J."/>
        </authorList>
    </citation>
    <scope>NUCLEOTIDE SEQUENCE</scope>
    <source>
        <strain evidence="6">CHK124-7917</strain>
    </source>
</reference>
<comment type="caution">
    <text evidence="6">The sequence shown here is derived from an EMBL/GenBank/DDBJ whole genome shotgun (WGS) entry which is preliminary data.</text>
</comment>
<evidence type="ECO:0000256" key="4">
    <source>
        <dbReference type="SAM" id="MobiDB-lite"/>
    </source>
</evidence>
<dbReference type="EMBL" id="DYWQ01000090">
    <property type="protein sequence ID" value="HJF45304.1"/>
    <property type="molecule type" value="Genomic_DNA"/>
</dbReference>
<reference evidence="6" key="2">
    <citation type="submission" date="2021-09" db="EMBL/GenBank/DDBJ databases">
        <authorList>
            <person name="Gilroy R."/>
        </authorList>
    </citation>
    <scope>NUCLEOTIDE SEQUENCE</scope>
    <source>
        <strain evidence="6">CHK124-7917</strain>
    </source>
</reference>
<sequence length="143" mass="16125">MDQELIARSMRDLAREFDSCRDLLVALGNENRQLIFMALLESHGGARVGELAERAGLSRPATSHHLKVLREAGLVESYRVGTRSFYHASTRLDRWGELARVTSDAERFVRAMVALEARGEGCSRRDGKDVSDREERPDDHDSL</sequence>
<keyword evidence="1" id="KW-0805">Transcription regulation</keyword>
<feature type="domain" description="HTH arsR-type" evidence="5">
    <location>
        <begin position="13"/>
        <end position="107"/>
    </location>
</feature>
<dbReference type="PANTHER" id="PTHR33154">
    <property type="entry name" value="TRANSCRIPTIONAL REGULATOR, ARSR FAMILY"/>
    <property type="match status" value="1"/>
</dbReference>
<dbReference type="InterPro" id="IPR036390">
    <property type="entry name" value="WH_DNA-bd_sf"/>
</dbReference>
<dbReference type="AlphaFoldDB" id="A0A921GG94"/>
<proteinExistence type="predicted"/>
<dbReference type="InterPro" id="IPR011991">
    <property type="entry name" value="ArsR-like_HTH"/>
</dbReference>
<dbReference type="Proteomes" id="UP000697330">
    <property type="component" value="Unassembled WGS sequence"/>
</dbReference>
<dbReference type="PANTHER" id="PTHR33154:SF33">
    <property type="entry name" value="TRANSCRIPTIONAL REPRESSOR SDPR"/>
    <property type="match status" value="1"/>
</dbReference>
<accession>A0A921GG94</accession>
<evidence type="ECO:0000313" key="6">
    <source>
        <dbReference type="EMBL" id="HJF45304.1"/>
    </source>
</evidence>
<keyword evidence="2" id="KW-0238">DNA-binding</keyword>
<feature type="region of interest" description="Disordered" evidence="4">
    <location>
        <begin position="121"/>
        <end position="143"/>
    </location>
</feature>
<dbReference type="InterPro" id="IPR051081">
    <property type="entry name" value="HTH_MetalResp_TranReg"/>
</dbReference>
<dbReference type="SMART" id="SM00418">
    <property type="entry name" value="HTH_ARSR"/>
    <property type="match status" value="1"/>
</dbReference>
<dbReference type="GO" id="GO:0003677">
    <property type="term" value="F:DNA binding"/>
    <property type="evidence" value="ECO:0007669"/>
    <property type="project" value="UniProtKB-KW"/>
</dbReference>
<evidence type="ECO:0000259" key="5">
    <source>
        <dbReference type="PROSITE" id="PS50987"/>
    </source>
</evidence>
<dbReference type="Gene3D" id="1.10.10.10">
    <property type="entry name" value="Winged helix-like DNA-binding domain superfamily/Winged helix DNA-binding domain"/>
    <property type="match status" value="1"/>
</dbReference>
<dbReference type="PRINTS" id="PR00778">
    <property type="entry name" value="HTHARSR"/>
</dbReference>
<dbReference type="GO" id="GO:0003700">
    <property type="term" value="F:DNA-binding transcription factor activity"/>
    <property type="evidence" value="ECO:0007669"/>
    <property type="project" value="InterPro"/>
</dbReference>
<dbReference type="NCBIfam" id="NF033788">
    <property type="entry name" value="HTH_metalloreg"/>
    <property type="match status" value="1"/>
</dbReference>
<gene>
    <name evidence="6" type="ORF">K8U72_05910</name>
</gene>
<evidence type="ECO:0000256" key="1">
    <source>
        <dbReference type="ARBA" id="ARBA00023015"/>
    </source>
</evidence>
<protein>
    <submittedName>
        <fullName evidence="6">Metalloregulator ArsR/SmtB family transcription factor</fullName>
    </submittedName>
</protein>
<name>A0A921GG94_9ACTN</name>
<evidence type="ECO:0000313" key="7">
    <source>
        <dbReference type="Proteomes" id="UP000697330"/>
    </source>
</evidence>
<dbReference type="InterPro" id="IPR001845">
    <property type="entry name" value="HTH_ArsR_DNA-bd_dom"/>
</dbReference>
<dbReference type="PROSITE" id="PS50987">
    <property type="entry name" value="HTH_ARSR_2"/>
    <property type="match status" value="1"/>
</dbReference>
<keyword evidence="3" id="KW-0804">Transcription</keyword>
<dbReference type="Pfam" id="PF01022">
    <property type="entry name" value="HTH_5"/>
    <property type="match status" value="1"/>
</dbReference>
<dbReference type="SUPFAM" id="SSF46785">
    <property type="entry name" value="Winged helix' DNA-binding domain"/>
    <property type="match status" value="1"/>
</dbReference>
<dbReference type="InterPro" id="IPR036388">
    <property type="entry name" value="WH-like_DNA-bd_sf"/>
</dbReference>
<organism evidence="6 7">
    <name type="scientific">Thermophilibacter provencensis</name>
    <dbReference type="NCBI Taxonomy" id="1852386"/>
    <lineage>
        <taxon>Bacteria</taxon>
        <taxon>Bacillati</taxon>
        <taxon>Actinomycetota</taxon>
        <taxon>Coriobacteriia</taxon>
        <taxon>Coriobacteriales</taxon>
        <taxon>Atopobiaceae</taxon>
        <taxon>Thermophilibacter</taxon>
    </lineage>
</organism>
<evidence type="ECO:0000256" key="2">
    <source>
        <dbReference type="ARBA" id="ARBA00023125"/>
    </source>
</evidence>
<dbReference type="CDD" id="cd00090">
    <property type="entry name" value="HTH_ARSR"/>
    <property type="match status" value="1"/>
</dbReference>